<dbReference type="InterPro" id="IPR001842">
    <property type="entry name" value="Peptidase_M36"/>
</dbReference>
<evidence type="ECO:0000256" key="8">
    <source>
        <dbReference type="SAM" id="MobiDB-lite"/>
    </source>
</evidence>
<evidence type="ECO:0000256" key="3">
    <source>
        <dbReference type="ARBA" id="ARBA00022723"/>
    </source>
</evidence>
<dbReference type="GO" id="GO:0004222">
    <property type="term" value="F:metalloendopeptidase activity"/>
    <property type="evidence" value="ECO:0007669"/>
    <property type="project" value="InterPro"/>
</dbReference>
<reference evidence="9" key="1">
    <citation type="submission" date="2020-05" db="EMBL/GenBank/DDBJ databases">
        <title>Mycena genomes resolve the evolution of fungal bioluminescence.</title>
        <authorList>
            <person name="Tsai I.J."/>
        </authorList>
    </citation>
    <scope>NUCLEOTIDE SEQUENCE</scope>
    <source>
        <strain evidence="9">160909Yilan</strain>
    </source>
</reference>
<dbReference type="GO" id="GO:0005615">
    <property type="term" value="C:extracellular space"/>
    <property type="evidence" value="ECO:0007669"/>
    <property type="project" value="InterPro"/>
</dbReference>
<keyword evidence="5 7" id="KW-0862">Zinc</keyword>
<comment type="cofactor">
    <cofactor evidence="1 7">
        <name>Zn(2+)</name>
        <dbReference type="ChEBI" id="CHEBI:29105"/>
    </cofactor>
</comment>
<dbReference type="Gene3D" id="3.10.170.10">
    <property type="match status" value="1"/>
</dbReference>
<dbReference type="PANTHER" id="PTHR33478">
    <property type="entry name" value="EXTRACELLULAR METALLOPROTEINASE MEP"/>
    <property type="match status" value="1"/>
</dbReference>
<keyword evidence="3 7" id="KW-0479">Metal-binding</keyword>
<dbReference type="OrthoDB" id="3227768at2759"/>
<keyword evidence="10" id="KW-1185">Reference proteome</keyword>
<comment type="caution">
    <text evidence="9">The sequence shown here is derived from an EMBL/GenBank/DDBJ whole genome shotgun (WGS) entry which is preliminary data.</text>
</comment>
<accession>A0A8H7CMU5</accession>
<dbReference type="EMBL" id="JACAZH010000028">
    <property type="protein sequence ID" value="KAF7341083.1"/>
    <property type="molecule type" value="Genomic_DNA"/>
</dbReference>
<dbReference type="GO" id="GO:0006508">
    <property type="term" value="P:proteolysis"/>
    <property type="evidence" value="ECO:0007669"/>
    <property type="project" value="UniProtKB-KW"/>
</dbReference>
<dbReference type="AlphaFoldDB" id="A0A8H7CMU5"/>
<dbReference type="EC" id="3.4.24.-" evidence="7"/>
<feature type="compositionally biased region" description="Acidic residues" evidence="8">
    <location>
        <begin position="1"/>
        <end position="15"/>
    </location>
</feature>
<comment type="subcellular location">
    <subcellularLocation>
        <location evidence="7">Secreted</location>
    </subcellularLocation>
</comment>
<sequence length="295" mass="31762">MFSDSDSDDIDDSDPIFETKPGRGTNVASAVPSVFLADAITAAEHALDGTFNGHPPTLEFLALEDESLTSHTLSRLRMRQMPGRRLSLTAELLSGTDFVTKASYLVLPIQEILTQGFQTIVDPQDPLASTPNGWQSDGTTNTTTMVGNNAISFKGAQTATTTESVAGLISNYPQNAGTAPTTTADVDGARVNAFYIVNTLREFSYRYVFTEAAFNFHNNNFGNGGLGNDRVTISVQTSAGVDNAYFSTPPDGQSGVMRVFQWDIINAGFHDSVLHGLCARQTTSLADRLVHNPIR</sequence>
<keyword evidence="7" id="KW-0865">Zymogen</keyword>
<evidence type="ECO:0000256" key="4">
    <source>
        <dbReference type="ARBA" id="ARBA00022801"/>
    </source>
</evidence>
<organism evidence="9 10">
    <name type="scientific">Mycena sanguinolenta</name>
    <dbReference type="NCBI Taxonomy" id="230812"/>
    <lineage>
        <taxon>Eukaryota</taxon>
        <taxon>Fungi</taxon>
        <taxon>Dikarya</taxon>
        <taxon>Basidiomycota</taxon>
        <taxon>Agaricomycotina</taxon>
        <taxon>Agaricomycetes</taxon>
        <taxon>Agaricomycetidae</taxon>
        <taxon>Agaricales</taxon>
        <taxon>Marasmiineae</taxon>
        <taxon>Mycenaceae</taxon>
        <taxon>Mycena</taxon>
    </lineage>
</organism>
<evidence type="ECO:0000256" key="1">
    <source>
        <dbReference type="ARBA" id="ARBA00001947"/>
    </source>
</evidence>
<evidence type="ECO:0000256" key="6">
    <source>
        <dbReference type="ARBA" id="ARBA00023049"/>
    </source>
</evidence>
<dbReference type="PANTHER" id="PTHR33478:SF1">
    <property type="entry name" value="EXTRACELLULAR METALLOPROTEINASE MEP"/>
    <property type="match status" value="1"/>
</dbReference>
<comment type="similarity">
    <text evidence="7">Belongs to the peptidase M36 family.</text>
</comment>
<gene>
    <name evidence="9" type="ORF">MSAN_02094400</name>
</gene>
<evidence type="ECO:0000256" key="7">
    <source>
        <dbReference type="RuleBase" id="RU364017"/>
    </source>
</evidence>
<proteinExistence type="inferred from homology"/>
<keyword evidence="4 7" id="KW-0378">Hydrolase</keyword>
<name>A0A8H7CMU5_9AGAR</name>
<keyword evidence="6 7" id="KW-0482">Metalloprotease</keyword>
<dbReference type="PRINTS" id="PR00999">
    <property type="entry name" value="FUNGALYSIN"/>
</dbReference>
<dbReference type="GO" id="GO:0008270">
    <property type="term" value="F:zinc ion binding"/>
    <property type="evidence" value="ECO:0007669"/>
    <property type="project" value="InterPro"/>
</dbReference>
<dbReference type="Proteomes" id="UP000623467">
    <property type="component" value="Unassembled WGS sequence"/>
</dbReference>
<evidence type="ECO:0000256" key="5">
    <source>
        <dbReference type="ARBA" id="ARBA00022833"/>
    </source>
</evidence>
<dbReference type="Pfam" id="PF02128">
    <property type="entry name" value="Peptidase_M36"/>
    <property type="match status" value="1"/>
</dbReference>
<dbReference type="InterPro" id="IPR050371">
    <property type="entry name" value="Fungal_virulence_M36"/>
</dbReference>
<dbReference type="SUPFAM" id="SSF55486">
    <property type="entry name" value="Metalloproteases ('zincins'), catalytic domain"/>
    <property type="match status" value="1"/>
</dbReference>
<feature type="region of interest" description="Disordered" evidence="8">
    <location>
        <begin position="1"/>
        <end position="24"/>
    </location>
</feature>
<evidence type="ECO:0000256" key="2">
    <source>
        <dbReference type="ARBA" id="ARBA00022670"/>
    </source>
</evidence>
<keyword evidence="2 7" id="KW-0645">Protease</keyword>
<evidence type="ECO:0000313" key="10">
    <source>
        <dbReference type="Proteomes" id="UP000623467"/>
    </source>
</evidence>
<evidence type="ECO:0000313" key="9">
    <source>
        <dbReference type="EMBL" id="KAF7341083.1"/>
    </source>
</evidence>
<protein>
    <recommendedName>
        <fullName evidence="7">Extracellular metalloproteinase</fullName>
        <ecNumber evidence="7">3.4.24.-</ecNumber>
    </recommendedName>
    <alternativeName>
        <fullName evidence="7">Fungalysin</fullName>
    </alternativeName>
</protein>
<keyword evidence="7" id="KW-0964">Secreted</keyword>